<dbReference type="SUPFAM" id="SSF48208">
    <property type="entry name" value="Six-hairpin glycosidases"/>
    <property type="match status" value="1"/>
</dbReference>
<evidence type="ECO:0000256" key="1">
    <source>
        <dbReference type="ARBA" id="ARBA00001470"/>
    </source>
</evidence>
<reference evidence="5 6" key="1">
    <citation type="journal article" date="2017" name="Int. J. Syst. Evol. Microbiol.">
        <title>Arachidicoccus ginsenosidivorans sp. nov., with ginsenoside-converting activity isolated from ginseng cultivating soil.</title>
        <authorList>
            <person name="Siddiqi M.Z."/>
            <person name="Aslam Z."/>
            <person name="Im W.T."/>
        </authorList>
    </citation>
    <scope>NUCLEOTIDE SEQUENCE [LARGE SCALE GENOMIC DNA]</scope>
    <source>
        <strain evidence="5 6">Gsoil 809</strain>
    </source>
</reference>
<accession>A0A5B8VNX3</accession>
<evidence type="ECO:0000256" key="4">
    <source>
        <dbReference type="HAMAP-Rule" id="MF_00929"/>
    </source>
</evidence>
<evidence type="ECO:0000313" key="5">
    <source>
        <dbReference type="EMBL" id="QEC73119.1"/>
    </source>
</evidence>
<protein>
    <recommendedName>
        <fullName evidence="4">Cellobiose 2-epimerase</fullName>
        <shortName evidence="4">CE</shortName>
        <ecNumber evidence="4">5.1.3.11</ecNumber>
    </recommendedName>
</protein>
<dbReference type="InterPro" id="IPR028584">
    <property type="entry name" value="Cellobiose_2_epim"/>
</dbReference>
<dbReference type="Pfam" id="PF07221">
    <property type="entry name" value="GlcNAc_2-epim"/>
    <property type="match status" value="1"/>
</dbReference>
<dbReference type="GO" id="GO:0047736">
    <property type="term" value="F:cellobiose epimerase activity"/>
    <property type="evidence" value="ECO:0007669"/>
    <property type="project" value="UniProtKB-UniRule"/>
</dbReference>
<comment type="similarity">
    <text evidence="2">Belongs to the N-acylglucosamine 2-epimerase family.</text>
</comment>
<dbReference type="OrthoDB" id="5141876at2"/>
<gene>
    <name evidence="5" type="ORF">FSB73_16955</name>
</gene>
<dbReference type="GO" id="GO:0005975">
    <property type="term" value="P:carbohydrate metabolic process"/>
    <property type="evidence" value="ECO:0007669"/>
    <property type="project" value="InterPro"/>
</dbReference>
<name>A0A5B8VNX3_9BACT</name>
<sequence>MSITLATIKAFQKELADEAIKILAYWEAFSPDPRDNGFYGTVTDENSPVLDAVKGSVLNARILWSFANGYVCTKSEKYLQLANKAFSYYLLHFKDQKFGGAYWYVEAPDKTTKNNHEHLDPVGSKKQVYAQAFWIYALSAYYKVSKREDVLLEAIALFELIEKYSFDPTLGGYIEAFKRDWSSIQDQRLSSKDLNSAKTMNTHLHILEGYMSLYQVWPDSHLKEQICHLLDRFDQHIIDPTTHHLRLFFDANFVPHDATTTSYGHDIEASWLLLEAANITQEPVYIAKMQKHCTDLATASLEGIDPATGGLNYESKLAPADPSTIHILAEKHWWVQAEALVGFLEAYLQTGKSTFYNQAMAIWQYIQHHLLSPTGEWRWGIDAQGQPMTGYYKIGLWKCPYHNLRAMLEGQKRLSIIQDQLSNPL</sequence>
<dbReference type="EMBL" id="CP042434">
    <property type="protein sequence ID" value="QEC73119.1"/>
    <property type="molecule type" value="Genomic_DNA"/>
</dbReference>
<evidence type="ECO:0000313" key="6">
    <source>
        <dbReference type="Proteomes" id="UP000321291"/>
    </source>
</evidence>
<dbReference type="KEGG" id="agi:FSB73_16955"/>
<dbReference type="Proteomes" id="UP000321291">
    <property type="component" value="Chromosome"/>
</dbReference>
<comment type="similarity">
    <text evidence="4">Belongs to the cellobiose 2-epimerase family.</text>
</comment>
<proteinExistence type="inferred from homology"/>
<dbReference type="AlphaFoldDB" id="A0A5B8VNX3"/>
<evidence type="ECO:0000256" key="3">
    <source>
        <dbReference type="ARBA" id="ARBA00023235"/>
    </source>
</evidence>
<evidence type="ECO:0000256" key="2">
    <source>
        <dbReference type="ARBA" id="ARBA00008558"/>
    </source>
</evidence>
<dbReference type="InterPro" id="IPR010819">
    <property type="entry name" value="AGE/CE"/>
</dbReference>
<dbReference type="HAMAP" id="MF_00929">
    <property type="entry name" value="Cellobiose_2_epim"/>
    <property type="match status" value="1"/>
</dbReference>
<organism evidence="5 6">
    <name type="scientific">Arachidicoccus ginsenosidivorans</name>
    <dbReference type="NCBI Taxonomy" id="496057"/>
    <lineage>
        <taxon>Bacteria</taxon>
        <taxon>Pseudomonadati</taxon>
        <taxon>Bacteroidota</taxon>
        <taxon>Chitinophagia</taxon>
        <taxon>Chitinophagales</taxon>
        <taxon>Chitinophagaceae</taxon>
        <taxon>Arachidicoccus</taxon>
    </lineage>
</organism>
<dbReference type="InterPro" id="IPR012341">
    <property type="entry name" value="6hp_glycosidase-like_sf"/>
</dbReference>
<comment type="function">
    <text evidence="4">Catalyzes the reversible epimerization of cellobiose to 4-O-beta-D-glucopyranosyl-D-mannose (Glc-Man).</text>
</comment>
<dbReference type="RefSeq" id="WP_146784871.1">
    <property type="nucleotide sequence ID" value="NZ_CP042434.1"/>
</dbReference>
<dbReference type="PANTHER" id="PTHR15108">
    <property type="entry name" value="N-ACYLGLUCOSAMINE-2-EPIMERASE"/>
    <property type="match status" value="1"/>
</dbReference>
<dbReference type="Gene3D" id="1.50.10.10">
    <property type="match status" value="1"/>
</dbReference>
<keyword evidence="6" id="KW-1185">Reference proteome</keyword>
<dbReference type="EC" id="5.1.3.11" evidence="4"/>
<comment type="catalytic activity">
    <reaction evidence="1 4">
        <text>D-cellobiose = beta-D-glucosyl-(1-&gt;4)-D-mannopyranose</text>
        <dbReference type="Rhea" id="RHEA:23384"/>
        <dbReference type="ChEBI" id="CHEBI:17057"/>
        <dbReference type="ChEBI" id="CHEBI:47931"/>
        <dbReference type="EC" id="5.1.3.11"/>
    </reaction>
</comment>
<keyword evidence="3 4" id="KW-0413">Isomerase</keyword>
<dbReference type="InterPro" id="IPR008928">
    <property type="entry name" value="6-hairpin_glycosidase_sf"/>
</dbReference>